<feature type="region of interest" description="Disordered" evidence="1">
    <location>
        <begin position="637"/>
        <end position="685"/>
    </location>
</feature>
<dbReference type="EMBL" id="REFY01000005">
    <property type="protein sequence ID" value="RQG88002.1"/>
    <property type="molecule type" value="Genomic_DNA"/>
</dbReference>
<feature type="region of interest" description="Disordered" evidence="1">
    <location>
        <begin position="514"/>
        <end position="544"/>
    </location>
</feature>
<feature type="compositionally biased region" description="Acidic residues" evidence="1">
    <location>
        <begin position="517"/>
        <end position="542"/>
    </location>
</feature>
<dbReference type="OrthoDB" id="148404at2157"/>
<name>A0A3N6NVT7_9EURY</name>
<evidence type="ECO:0000313" key="2">
    <source>
        <dbReference type="EMBL" id="RQG88002.1"/>
    </source>
</evidence>
<feature type="compositionally biased region" description="Acidic residues" evidence="1">
    <location>
        <begin position="650"/>
        <end position="670"/>
    </location>
</feature>
<protein>
    <submittedName>
        <fullName evidence="2">Uncharacterized protein</fullName>
    </submittedName>
</protein>
<feature type="compositionally biased region" description="Acidic residues" evidence="1">
    <location>
        <begin position="393"/>
        <end position="406"/>
    </location>
</feature>
<reference evidence="2 3" key="1">
    <citation type="submission" date="2018-10" db="EMBL/GenBank/DDBJ databases">
        <title>Natrarchaeobius chitinivorans gen. nov., sp. nov., and Natrarchaeobius haloalkaliphilus sp. nov., alkaliphilic, chitin-utilizing haloarchaea from hypersaline alkaline lakes.</title>
        <authorList>
            <person name="Sorokin D.Y."/>
            <person name="Elcheninov A.G."/>
            <person name="Kostrikina N.A."/>
            <person name="Bale N.J."/>
            <person name="Sinninghe Damste J.S."/>
            <person name="Khijniak T.V."/>
            <person name="Kublanov I.V."/>
            <person name="Toshchakov S.V."/>
        </authorList>
    </citation>
    <scope>NUCLEOTIDE SEQUENCE [LARGE SCALE GENOMIC DNA]</scope>
    <source>
        <strain evidence="2 3">AArcht-Sl</strain>
    </source>
</reference>
<sequence length="1253" mass="136204">MVRRPILDDNDKADILERTRELAPHYVDGWDVEEDDAGTALLEIFAEMGEEITERLNQTPVKHRVMFLDMLDFTPNPPQPATVPVTFEIAENAPNNVVIPDGTTLEAVETERHPSQRFETTGTEFEGTPARITDVFAVDPGVDRIVPHHELIGSDGSVRLFTGSNVQEHALYLGDPDLLDVEPGAKLELAIQTNAPAEAIRTFLTWEYYGENEEGEEGWHPLDVHGQRRNEVPAVSELAQVRSLVDKLELVLPHASYTRVEGPEEESLLTVLADDVRNGQFDATGRPEDGDSGLPTALIDPRELDDETCHKISRHLDQLRYRLNQMADGVEFGAEFDTVTVEVTVPGEPEPGAVSGVGSFWIRARFPDDDLSHAMFNTLIESVTVTVTPAIGDEGDDDADDGDGEESGSAFSADGPTSGGRSEAEKAIGVDEDAPDPGESPDSSESGGEEGTGERVPEPTETHLDALVANGTQLDPTGEVDVPLLGSIPIVGLSAEFACDDAFEEPGTAVELRFERDEDGGADAVSETDGETDGTDTQPNEEGDPRLVWEYAAEAGWKPLSVDDGTDTLRKSGTVRFAVPDDMTVDAVNGWTGLWIRVRLVAGDYGQPQFEEVEDSNWQQVTDHIDAPKYDAISVSYEPPESESQVDGAVDADPETVTDADDTVATDDAPESTTDTDDRPAPGSILEPRRFTHLVTENNLALCPIESSDEPFSPFQSSPTDTQTLYLGFGRALEGGPLNFYVSIAEAIYPRSFDPLLDVEYCANVHTREWQRTGISDGTDDLTVRGILSLTLPEPTTEVELFGKTRHWLRLTMTGDNFDRTEESLFVPDSEVKESVRIREVLSYQSLATREEQSHTRLAPTVDGIHPNTQWATNVTSVQSEVVGSSDGTASQRFELPDAPALSVDVWVDESDALSERLAQELIDDRSTTVVDVYDSDGHLSELWVEWSEVTDFIGSGPESRQFVLNETEGTVVFGDGKEGAIPPEGENNIRADYETGGGDDGNKQAGTVETLIDPIQHVKGVTNYEPGKAGEPAEPLAEFVKRAPKNLRDRGKPITRDGFVRITKAISREIDRVRCIAGEDETDTPGKVILVIVPDVAQHKPVPSEELVNRVEREMERRVPAAVVAGDRSNLTIRGPNYVEASVTATITTSGSRSATTVTDRAISELTEFAHPLTGGPEGDGWAIGTLPEPSLFAANLEKLESVGHVRDLAVTYSEGDRQLTVALGEDSPDVSPDILVYSGRHTVTVDVGGDR</sequence>
<dbReference type="Proteomes" id="UP000273828">
    <property type="component" value="Unassembled WGS sequence"/>
</dbReference>
<dbReference type="RefSeq" id="WP_124179200.1">
    <property type="nucleotide sequence ID" value="NZ_REFY01000005.1"/>
</dbReference>
<evidence type="ECO:0000256" key="1">
    <source>
        <dbReference type="SAM" id="MobiDB-lite"/>
    </source>
</evidence>
<proteinExistence type="predicted"/>
<evidence type="ECO:0000313" key="3">
    <source>
        <dbReference type="Proteomes" id="UP000273828"/>
    </source>
</evidence>
<accession>A0A3N6NVT7</accession>
<comment type="caution">
    <text evidence="2">The sequence shown here is derived from an EMBL/GenBank/DDBJ whole genome shotgun (WGS) entry which is preliminary data.</text>
</comment>
<feature type="region of interest" description="Disordered" evidence="1">
    <location>
        <begin position="388"/>
        <end position="458"/>
    </location>
</feature>
<gene>
    <name evidence="2" type="ORF">EA462_14185</name>
</gene>
<organism evidence="2 3">
    <name type="scientific">Natrarchaeobius halalkaliphilus</name>
    <dbReference type="NCBI Taxonomy" id="1679091"/>
    <lineage>
        <taxon>Archaea</taxon>
        <taxon>Methanobacteriati</taxon>
        <taxon>Methanobacteriota</taxon>
        <taxon>Stenosarchaea group</taxon>
        <taxon>Halobacteria</taxon>
        <taxon>Halobacteriales</taxon>
        <taxon>Natrialbaceae</taxon>
        <taxon>Natrarchaeobius</taxon>
    </lineage>
</organism>
<dbReference type="AlphaFoldDB" id="A0A3N6NVT7"/>
<keyword evidence="3" id="KW-1185">Reference proteome</keyword>